<evidence type="ECO:0000313" key="2">
    <source>
        <dbReference type="Proteomes" id="UP000326650"/>
    </source>
</evidence>
<sequence length="100" mass="11555">MRELRVKAAVKRVDAFQPRGFGQATYKLDVQLSGTDLTVQLHFPEYDYLRAGYDMPREAIVHELVRALSHDIESAVLDELRAESVRIQTRHVKPDFNVLF</sequence>
<reference evidence="1 2" key="1">
    <citation type="submission" date="2019-08" db="EMBL/GenBank/DDBJ databases">
        <title>Six bacteriophages against potato bacterial diseases.</title>
        <authorList>
            <person name="Zhang X."/>
            <person name="Kering K."/>
        </authorList>
    </citation>
    <scope>NUCLEOTIDE SEQUENCE [LARGE SCALE GENOMIC DNA]</scope>
</reference>
<protein>
    <submittedName>
        <fullName evidence="1">Uncharacterized protein</fullName>
    </submittedName>
</protein>
<dbReference type="EMBL" id="MN270887">
    <property type="protein sequence ID" value="QFP93613.1"/>
    <property type="molecule type" value="Genomic_DNA"/>
</dbReference>
<dbReference type="Proteomes" id="UP000326650">
    <property type="component" value="Segment"/>
</dbReference>
<proteinExistence type="predicted"/>
<name>A0A5P8D3S3_9CAUD</name>
<organism evidence="1 2">
    <name type="scientific">Pectobacterium phage CX5</name>
    <dbReference type="NCBI Taxonomy" id="2652426"/>
    <lineage>
        <taxon>Viruses</taxon>
        <taxon>Duplodnaviria</taxon>
        <taxon>Heunggongvirae</taxon>
        <taxon>Uroviricota</taxon>
        <taxon>Caudoviricetes</taxon>
        <taxon>Autographivirales</taxon>
        <taxon>Autoscriptoviridae</taxon>
        <taxon>Corkvirinae</taxon>
        <taxon>Kotilavirus</taxon>
        <taxon>Kotilavirus CX5</taxon>
    </lineage>
</organism>
<keyword evidence="2" id="KW-1185">Reference proteome</keyword>
<evidence type="ECO:0000313" key="1">
    <source>
        <dbReference type="EMBL" id="QFP93613.1"/>
    </source>
</evidence>
<accession>A0A5P8D3S3</accession>